<protein>
    <submittedName>
        <fullName evidence="1">Uncharacterized protein</fullName>
    </submittedName>
</protein>
<dbReference type="Proteomes" id="UP000176422">
    <property type="component" value="Unassembled WGS sequence"/>
</dbReference>
<dbReference type="AlphaFoldDB" id="A0A1F8DWC1"/>
<accession>A0A1F8DWC1</accession>
<organism evidence="1 2">
    <name type="scientific">Candidatus Wolfebacteria bacterium RIFOXYB1_FULL_54_12</name>
    <dbReference type="NCBI Taxonomy" id="1802559"/>
    <lineage>
        <taxon>Bacteria</taxon>
        <taxon>Candidatus Wolfeibacteriota</taxon>
    </lineage>
</organism>
<gene>
    <name evidence="1" type="ORF">A2372_03420</name>
</gene>
<reference evidence="1 2" key="1">
    <citation type="journal article" date="2016" name="Nat. Commun.">
        <title>Thousands of microbial genomes shed light on interconnected biogeochemical processes in an aquifer system.</title>
        <authorList>
            <person name="Anantharaman K."/>
            <person name="Brown C.T."/>
            <person name="Hug L.A."/>
            <person name="Sharon I."/>
            <person name="Castelle C.J."/>
            <person name="Probst A.J."/>
            <person name="Thomas B.C."/>
            <person name="Singh A."/>
            <person name="Wilkins M.J."/>
            <person name="Karaoz U."/>
            <person name="Brodie E.L."/>
            <person name="Williams K.H."/>
            <person name="Hubbard S.S."/>
            <person name="Banfield J.F."/>
        </authorList>
    </citation>
    <scope>NUCLEOTIDE SEQUENCE [LARGE SCALE GENOMIC DNA]</scope>
</reference>
<evidence type="ECO:0000313" key="2">
    <source>
        <dbReference type="Proteomes" id="UP000176422"/>
    </source>
</evidence>
<sequence length="118" mass="13186">MATILRFNEGLTDFTEIDVDKARVVYINEMAVIINLDGEDVGFILADGAIIITPNSVTEISALSIRFTETQWTAIALRAKEFRERCARIAQEEAQEQQDRMLDKAYEEMEALGASSPA</sequence>
<comment type="caution">
    <text evidence="1">The sequence shown here is derived from an EMBL/GenBank/DDBJ whole genome shotgun (WGS) entry which is preliminary data.</text>
</comment>
<dbReference type="EMBL" id="MGIT01000002">
    <property type="protein sequence ID" value="OGM92873.1"/>
    <property type="molecule type" value="Genomic_DNA"/>
</dbReference>
<evidence type="ECO:0000313" key="1">
    <source>
        <dbReference type="EMBL" id="OGM92873.1"/>
    </source>
</evidence>
<proteinExistence type="predicted"/>
<name>A0A1F8DWC1_9BACT</name>